<dbReference type="PANTHER" id="PTHR36855">
    <property type="entry name" value="CHROMOSOME 10, WHOLE GENOME SHOTGUN SEQUENCE"/>
    <property type="match status" value="1"/>
</dbReference>
<dbReference type="Pfam" id="PF17733">
    <property type="entry name" value="KPWE_dom"/>
    <property type="match status" value="1"/>
</dbReference>
<feature type="region of interest" description="Disordered" evidence="1">
    <location>
        <begin position="130"/>
        <end position="164"/>
    </location>
</feature>
<feature type="region of interest" description="Disordered" evidence="1">
    <location>
        <begin position="71"/>
        <end position="112"/>
    </location>
</feature>
<proteinExistence type="predicted"/>
<feature type="compositionally biased region" description="Low complexity" evidence="1">
    <location>
        <begin position="88"/>
        <end position="108"/>
    </location>
</feature>
<evidence type="ECO:0000259" key="3">
    <source>
        <dbReference type="Pfam" id="PF25871"/>
    </source>
</evidence>
<dbReference type="eggNOG" id="ENOG502S7YV">
    <property type="taxonomic scope" value="Eukaryota"/>
</dbReference>
<dbReference type="Pfam" id="PF25871">
    <property type="entry name" value="HTH_76"/>
    <property type="match status" value="1"/>
</dbReference>
<evidence type="ECO:0000313" key="4">
    <source>
        <dbReference type="EMBL" id="EFI96584.1"/>
    </source>
</evidence>
<dbReference type="InterPro" id="IPR040554">
    <property type="entry name" value="KPWE_PEX14_dom"/>
</dbReference>
<dbReference type="RefSeq" id="XP_003031487.1">
    <property type="nucleotide sequence ID" value="XM_003031441.1"/>
</dbReference>
<feature type="compositionally biased region" description="Basic and acidic residues" evidence="1">
    <location>
        <begin position="130"/>
        <end position="142"/>
    </location>
</feature>
<gene>
    <name evidence="4" type="ORF">SCHCODRAFT_56393</name>
</gene>
<reference evidence="4 5" key="1">
    <citation type="journal article" date="2010" name="Nat. Biotechnol.">
        <title>Genome sequence of the model mushroom Schizophyllum commune.</title>
        <authorList>
            <person name="Ohm R.A."/>
            <person name="de Jong J.F."/>
            <person name="Lugones L.G."/>
            <person name="Aerts A."/>
            <person name="Kothe E."/>
            <person name="Stajich J.E."/>
            <person name="de Vries R.P."/>
            <person name="Record E."/>
            <person name="Levasseur A."/>
            <person name="Baker S.E."/>
            <person name="Bartholomew K.A."/>
            <person name="Coutinho P.M."/>
            <person name="Erdmann S."/>
            <person name="Fowler T.J."/>
            <person name="Gathman A.C."/>
            <person name="Lombard V."/>
            <person name="Henrissat B."/>
            <person name="Knabe N."/>
            <person name="Kuees U."/>
            <person name="Lilly W.W."/>
            <person name="Lindquist E."/>
            <person name="Lucas S."/>
            <person name="Magnuson J.K."/>
            <person name="Piumi F."/>
            <person name="Raudaskoski M."/>
            <person name="Salamov A."/>
            <person name="Schmutz J."/>
            <person name="Schwarze F.W.M.R."/>
            <person name="vanKuyk P.A."/>
            <person name="Horton J.S."/>
            <person name="Grigoriev I.V."/>
            <person name="Woesten H.A.B."/>
        </authorList>
    </citation>
    <scope>NUCLEOTIDE SEQUENCE [LARGE SCALE GENOMIC DNA]</scope>
    <source>
        <strain evidence="5">H4-8 / FGSC 9210</strain>
    </source>
</reference>
<dbReference type="PANTHER" id="PTHR36855:SF1">
    <property type="entry name" value="PEROXISOME MEMBRANE ANCHOR PROTEIN PEX14P N-TERMINAL DOMAIN-CONTAINING PROTEIN"/>
    <property type="match status" value="1"/>
</dbReference>
<evidence type="ECO:0000256" key="1">
    <source>
        <dbReference type="SAM" id="MobiDB-lite"/>
    </source>
</evidence>
<sequence length="164" mass="17394">MNESEDGGDDVSQLTALEQYGAYDFAKDDVYLQGLASIIAGGALRDAPDYVREEILRRTRVFYFNNLASDASSSGPDAASSTNEPSVATSSTPASTSSATNGASATTADPPRTLTFVELQALIEAGRVDEIPNNREIPDKLNDAPPSQSIAAPRKKPWEVVEAV</sequence>
<dbReference type="STRING" id="578458.D8Q8E2"/>
<dbReference type="VEuPathDB" id="FungiDB:SCHCODRAFT_02505178"/>
<dbReference type="OMA" id="RVFYFNR"/>
<dbReference type="InParanoid" id="D8Q8E2"/>
<dbReference type="HOGENOM" id="CLU_070882_2_1_1"/>
<dbReference type="OrthoDB" id="9936937at2759"/>
<feature type="compositionally biased region" description="Low complexity" evidence="1">
    <location>
        <begin position="71"/>
        <end position="81"/>
    </location>
</feature>
<keyword evidence="5" id="KW-1185">Reference proteome</keyword>
<evidence type="ECO:0000259" key="2">
    <source>
        <dbReference type="Pfam" id="PF17733"/>
    </source>
</evidence>
<dbReference type="GeneID" id="9586983"/>
<accession>D8Q8E2</accession>
<dbReference type="InterPro" id="IPR058841">
    <property type="entry name" value="HTH_76"/>
</dbReference>
<evidence type="ECO:0000313" key="5">
    <source>
        <dbReference type="Proteomes" id="UP000007431"/>
    </source>
</evidence>
<protein>
    <submittedName>
        <fullName evidence="4">Uncharacterized protein</fullName>
    </submittedName>
</protein>
<organism evidence="5">
    <name type="scientific">Schizophyllum commune (strain H4-8 / FGSC 9210)</name>
    <name type="common">Split gill fungus</name>
    <dbReference type="NCBI Taxonomy" id="578458"/>
    <lineage>
        <taxon>Eukaryota</taxon>
        <taxon>Fungi</taxon>
        <taxon>Dikarya</taxon>
        <taxon>Basidiomycota</taxon>
        <taxon>Agaricomycotina</taxon>
        <taxon>Agaricomycetes</taxon>
        <taxon>Agaricomycetidae</taxon>
        <taxon>Agaricales</taxon>
        <taxon>Schizophyllaceae</taxon>
        <taxon>Schizophyllum</taxon>
    </lineage>
</organism>
<dbReference type="EMBL" id="GL377307">
    <property type="protein sequence ID" value="EFI96584.1"/>
    <property type="molecule type" value="Genomic_DNA"/>
</dbReference>
<feature type="domain" description="PEX14-like helix-turn-helix" evidence="3">
    <location>
        <begin position="17"/>
        <end position="66"/>
    </location>
</feature>
<dbReference type="KEGG" id="scm:SCHCO_02505178"/>
<feature type="domain" description="Peroxisomal membrane protein PEX14-like KPWE" evidence="2">
    <location>
        <begin position="111"/>
        <end position="159"/>
    </location>
</feature>
<name>D8Q8E2_SCHCM</name>
<dbReference type="AlphaFoldDB" id="D8Q8E2"/>
<dbReference type="Proteomes" id="UP000007431">
    <property type="component" value="Unassembled WGS sequence"/>
</dbReference>